<dbReference type="InterPro" id="IPR002885">
    <property type="entry name" value="PPR_rpt"/>
</dbReference>
<dbReference type="eggNOG" id="KOG4197">
    <property type="taxonomic scope" value="Eukaryota"/>
</dbReference>
<evidence type="ECO:0000313" key="4">
    <source>
        <dbReference type="EMBL" id="ERM98599.1"/>
    </source>
</evidence>
<dbReference type="PROSITE" id="PS51375">
    <property type="entry name" value="PPR"/>
    <property type="match status" value="1"/>
</dbReference>
<comment type="similarity">
    <text evidence="1">Belongs to the PPR family. P subfamily.</text>
</comment>
<gene>
    <name evidence="4" type="ORF">AMTR_s00109p00063250</name>
</gene>
<dbReference type="NCBIfam" id="TIGR00756">
    <property type="entry name" value="PPR"/>
    <property type="match status" value="2"/>
</dbReference>
<keyword evidence="2" id="KW-0677">Repeat</keyword>
<dbReference type="InterPro" id="IPR050872">
    <property type="entry name" value="PPR_P_subfamily"/>
</dbReference>
<evidence type="ECO:0000256" key="2">
    <source>
        <dbReference type="ARBA" id="ARBA00022737"/>
    </source>
</evidence>
<dbReference type="PANTHER" id="PTHR46128:SF211">
    <property type="entry name" value="PENTACOTRIPEPTIDE-REPEAT REGION OF PRORP DOMAIN-CONTAINING PROTEIN"/>
    <property type="match status" value="1"/>
</dbReference>
<dbReference type="AlphaFoldDB" id="W1NV96"/>
<dbReference type="Proteomes" id="UP000017836">
    <property type="component" value="Unassembled WGS sequence"/>
</dbReference>
<dbReference type="Gene3D" id="1.25.40.10">
    <property type="entry name" value="Tetratricopeptide repeat domain"/>
    <property type="match status" value="1"/>
</dbReference>
<protein>
    <recommendedName>
        <fullName evidence="6">Pentatricopeptide repeat-containing protein</fullName>
    </recommendedName>
</protein>
<accession>W1NV96</accession>
<evidence type="ECO:0008006" key="6">
    <source>
        <dbReference type="Google" id="ProtNLM"/>
    </source>
</evidence>
<evidence type="ECO:0000313" key="5">
    <source>
        <dbReference type="Proteomes" id="UP000017836"/>
    </source>
</evidence>
<sequence length="182" mass="20832">MPSIEQEFRVSESSFLCKCNFVSCPSMDAWYGFNGWVVCLGFPKSKHLLEIDEFSWLTAGRNSRVFKFPGFNRWKDEVIDALVNNINSQASTVRKIEEAINLLQAMYQDGVEPNIITYNSLLNGLCKDGKIEEAIKLFELMYQGSMEPDVIIYNALLNGLCRKGLVDEGRKRAGFYNKMICW</sequence>
<dbReference type="HOGENOM" id="CLU_1483953_0_0_1"/>
<evidence type="ECO:0000256" key="3">
    <source>
        <dbReference type="PROSITE-ProRule" id="PRU00708"/>
    </source>
</evidence>
<name>W1NV96_AMBTC</name>
<dbReference type="InterPro" id="IPR011990">
    <property type="entry name" value="TPR-like_helical_dom_sf"/>
</dbReference>
<dbReference type="PANTHER" id="PTHR46128">
    <property type="entry name" value="MITOCHONDRIAL GROUP I INTRON SPLICING FACTOR CCM1"/>
    <property type="match status" value="1"/>
</dbReference>
<dbReference type="EMBL" id="KI395307">
    <property type="protein sequence ID" value="ERM98599.1"/>
    <property type="molecule type" value="Genomic_DNA"/>
</dbReference>
<evidence type="ECO:0000256" key="1">
    <source>
        <dbReference type="ARBA" id="ARBA00007626"/>
    </source>
</evidence>
<dbReference type="Gramene" id="ERM98599">
    <property type="protein sequence ID" value="ERM98599"/>
    <property type="gene ID" value="AMTR_s00109p00063250"/>
</dbReference>
<keyword evidence="5" id="KW-1185">Reference proteome</keyword>
<feature type="repeat" description="PPR" evidence="3">
    <location>
        <begin position="114"/>
        <end position="148"/>
    </location>
</feature>
<reference evidence="5" key="1">
    <citation type="journal article" date="2013" name="Science">
        <title>The Amborella genome and the evolution of flowering plants.</title>
        <authorList>
            <consortium name="Amborella Genome Project"/>
        </authorList>
    </citation>
    <scope>NUCLEOTIDE SEQUENCE [LARGE SCALE GENOMIC DNA]</scope>
</reference>
<organism evidence="4 5">
    <name type="scientific">Amborella trichopoda</name>
    <dbReference type="NCBI Taxonomy" id="13333"/>
    <lineage>
        <taxon>Eukaryota</taxon>
        <taxon>Viridiplantae</taxon>
        <taxon>Streptophyta</taxon>
        <taxon>Embryophyta</taxon>
        <taxon>Tracheophyta</taxon>
        <taxon>Spermatophyta</taxon>
        <taxon>Magnoliopsida</taxon>
        <taxon>Amborellales</taxon>
        <taxon>Amborellaceae</taxon>
        <taxon>Amborella</taxon>
    </lineage>
</organism>
<dbReference type="Pfam" id="PF13041">
    <property type="entry name" value="PPR_2"/>
    <property type="match status" value="1"/>
</dbReference>
<proteinExistence type="inferred from homology"/>